<reference evidence="2 3" key="2">
    <citation type="submission" date="2018-11" db="EMBL/GenBank/DDBJ databases">
        <authorList>
            <consortium name="Pathogen Informatics"/>
        </authorList>
    </citation>
    <scope>NUCLEOTIDE SEQUENCE [LARGE SCALE GENOMIC DNA]</scope>
</reference>
<sequence length="62" mass="7102">MRTESDKQKGELEALKAISQQSASLEKELSAIRAEREATIMKLKITLSEAEAKYDSLQYFFF</sequence>
<dbReference type="Proteomes" id="UP000050794">
    <property type="component" value="Unassembled WGS sequence"/>
</dbReference>
<keyword evidence="3" id="KW-1185">Reference proteome</keyword>
<evidence type="ECO:0000313" key="3">
    <source>
        <dbReference type="Proteomes" id="UP000050794"/>
    </source>
</evidence>
<proteinExistence type="predicted"/>
<keyword evidence="1" id="KW-0175">Coiled coil</keyword>
<gene>
    <name evidence="2" type="ORF">TCNE_LOCUS2804</name>
</gene>
<reference evidence="4" key="1">
    <citation type="submission" date="2016-06" db="UniProtKB">
        <authorList>
            <consortium name="WormBaseParasite"/>
        </authorList>
    </citation>
    <scope>IDENTIFICATION</scope>
</reference>
<accession>A0A183U2T4</accession>
<organism evidence="3 4">
    <name type="scientific">Toxocara canis</name>
    <name type="common">Canine roundworm</name>
    <dbReference type="NCBI Taxonomy" id="6265"/>
    <lineage>
        <taxon>Eukaryota</taxon>
        <taxon>Metazoa</taxon>
        <taxon>Ecdysozoa</taxon>
        <taxon>Nematoda</taxon>
        <taxon>Chromadorea</taxon>
        <taxon>Rhabditida</taxon>
        <taxon>Spirurina</taxon>
        <taxon>Ascaridomorpha</taxon>
        <taxon>Ascaridoidea</taxon>
        <taxon>Toxocaridae</taxon>
        <taxon>Toxocara</taxon>
    </lineage>
</organism>
<dbReference type="EMBL" id="UYWY01003077">
    <property type="protein sequence ID" value="VDM28521.1"/>
    <property type="molecule type" value="Genomic_DNA"/>
</dbReference>
<evidence type="ECO:0000313" key="2">
    <source>
        <dbReference type="EMBL" id="VDM28521.1"/>
    </source>
</evidence>
<protein>
    <submittedName>
        <fullName evidence="2 4">Uncharacterized protein</fullName>
    </submittedName>
</protein>
<feature type="coiled-coil region" evidence="1">
    <location>
        <begin position="15"/>
        <end position="53"/>
    </location>
</feature>
<dbReference type="WBParaSite" id="TCNE_0000280401-mRNA-1">
    <property type="protein sequence ID" value="TCNE_0000280401-mRNA-1"/>
    <property type="gene ID" value="TCNE_0000280401"/>
</dbReference>
<evidence type="ECO:0000256" key="1">
    <source>
        <dbReference type="SAM" id="Coils"/>
    </source>
</evidence>
<dbReference type="AlphaFoldDB" id="A0A183U2T4"/>
<evidence type="ECO:0000313" key="4">
    <source>
        <dbReference type="WBParaSite" id="TCNE_0000280401-mRNA-1"/>
    </source>
</evidence>
<name>A0A183U2T4_TOXCA</name>